<protein>
    <submittedName>
        <fullName evidence="1">Uncharacterized protein</fullName>
    </submittedName>
</protein>
<sequence>MTDDAASKEKRGYNDGIGSAIHERFPLPDNIAISSVELLTYFPKHAALWPELILRLVRNDFGLPYCAVRQLYARGNLDKPEYDRRYASLRKAIKTAGDRTFADSSFTLRGYKSPPASHPDLQPYKLINIPTDPDGRIEDLYHINKVLPPAVPPPYTKLSKTHATLFDLANGVVNHPPPGQQGVLTKCILWALENSEAANYDTSNLMEIVKKEKFVPDAGAGTLTWDQDGCAKTQEIDRP</sequence>
<keyword evidence="2" id="KW-1185">Reference proteome</keyword>
<dbReference type="STRING" id="675120.N1PVM1"/>
<proteinExistence type="predicted"/>
<evidence type="ECO:0000313" key="1">
    <source>
        <dbReference type="EMBL" id="EME46988.1"/>
    </source>
</evidence>
<organism evidence="1 2">
    <name type="scientific">Dothistroma septosporum (strain NZE10 / CBS 128990)</name>
    <name type="common">Red band needle blight fungus</name>
    <name type="synonym">Mycosphaerella pini</name>
    <dbReference type="NCBI Taxonomy" id="675120"/>
    <lineage>
        <taxon>Eukaryota</taxon>
        <taxon>Fungi</taxon>
        <taxon>Dikarya</taxon>
        <taxon>Ascomycota</taxon>
        <taxon>Pezizomycotina</taxon>
        <taxon>Dothideomycetes</taxon>
        <taxon>Dothideomycetidae</taxon>
        <taxon>Mycosphaerellales</taxon>
        <taxon>Mycosphaerellaceae</taxon>
        <taxon>Dothistroma</taxon>
    </lineage>
</organism>
<dbReference type="OMA" id="LTKCILW"/>
<dbReference type="HOGENOM" id="CLU_1089991_0_0_1"/>
<dbReference type="Proteomes" id="UP000016933">
    <property type="component" value="Unassembled WGS sequence"/>
</dbReference>
<name>N1PVM1_DOTSN</name>
<reference evidence="2" key="1">
    <citation type="journal article" date="2012" name="PLoS Genet.">
        <title>The genomes of the fungal plant pathogens Cladosporium fulvum and Dothistroma septosporum reveal adaptation to different hosts and lifestyles but also signatures of common ancestry.</title>
        <authorList>
            <person name="de Wit P.J.G.M."/>
            <person name="van der Burgt A."/>
            <person name="Oekmen B."/>
            <person name="Stergiopoulos I."/>
            <person name="Abd-Elsalam K.A."/>
            <person name="Aerts A.L."/>
            <person name="Bahkali A.H."/>
            <person name="Beenen H.G."/>
            <person name="Chettri P."/>
            <person name="Cox M.P."/>
            <person name="Datema E."/>
            <person name="de Vries R.P."/>
            <person name="Dhillon B."/>
            <person name="Ganley A.R."/>
            <person name="Griffiths S.A."/>
            <person name="Guo Y."/>
            <person name="Hamelin R.C."/>
            <person name="Henrissat B."/>
            <person name="Kabir M.S."/>
            <person name="Jashni M.K."/>
            <person name="Kema G."/>
            <person name="Klaubauf S."/>
            <person name="Lapidus A."/>
            <person name="Levasseur A."/>
            <person name="Lindquist E."/>
            <person name="Mehrabi R."/>
            <person name="Ohm R.A."/>
            <person name="Owen T.J."/>
            <person name="Salamov A."/>
            <person name="Schwelm A."/>
            <person name="Schijlen E."/>
            <person name="Sun H."/>
            <person name="van den Burg H.A."/>
            <person name="van Ham R.C.H.J."/>
            <person name="Zhang S."/>
            <person name="Goodwin S.B."/>
            <person name="Grigoriev I.V."/>
            <person name="Collemare J."/>
            <person name="Bradshaw R.E."/>
        </authorList>
    </citation>
    <scope>NUCLEOTIDE SEQUENCE [LARGE SCALE GENOMIC DNA]</scope>
    <source>
        <strain evidence="2">NZE10 / CBS 128990</strain>
    </source>
</reference>
<dbReference type="OrthoDB" id="3796227at2759"/>
<gene>
    <name evidence="1" type="ORF">DOTSEDRAFT_31507</name>
</gene>
<dbReference type="AlphaFoldDB" id="N1PVM1"/>
<accession>N1PVM1</accession>
<evidence type="ECO:0000313" key="2">
    <source>
        <dbReference type="Proteomes" id="UP000016933"/>
    </source>
</evidence>
<reference evidence="1 2" key="2">
    <citation type="journal article" date="2012" name="PLoS Pathog.">
        <title>Diverse lifestyles and strategies of plant pathogenesis encoded in the genomes of eighteen Dothideomycetes fungi.</title>
        <authorList>
            <person name="Ohm R.A."/>
            <person name="Feau N."/>
            <person name="Henrissat B."/>
            <person name="Schoch C.L."/>
            <person name="Horwitz B.A."/>
            <person name="Barry K.W."/>
            <person name="Condon B.J."/>
            <person name="Copeland A.C."/>
            <person name="Dhillon B."/>
            <person name="Glaser F."/>
            <person name="Hesse C.N."/>
            <person name="Kosti I."/>
            <person name="LaButti K."/>
            <person name="Lindquist E.A."/>
            <person name="Lucas S."/>
            <person name="Salamov A.A."/>
            <person name="Bradshaw R.E."/>
            <person name="Ciuffetti L."/>
            <person name="Hamelin R.C."/>
            <person name="Kema G.H.J."/>
            <person name="Lawrence C."/>
            <person name="Scott J.A."/>
            <person name="Spatafora J.W."/>
            <person name="Turgeon B.G."/>
            <person name="de Wit P.J.G.M."/>
            <person name="Zhong S."/>
            <person name="Goodwin S.B."/>
            <person name="Grigoriev I.V."/>
        </authorList>
    </citation>
    <scope>NUCLEOTIDE SEQUENCE [LARGE SCALE GENOMIC DNA]</scope>
    <source>
        <strain evidence="2">NZE10 / CBS 128990</strain>
    </source>
</reference>
<dbReference type="EMBL" id="KB446536">
    <property type="protein sequence ID" value="EME46988.1"/>
    <property type="molecule type" value="Genomic_DNA"/>
</dbReference>